<dbReference type="Pfam" id="PF00128">
    <property type="entry name" value="Alpha-amylase"/>
    <property type="match status" value="1"/>
</dbReference>
<keyword evidence="2" id="KW-1133">Transmembrane helix</keyword>
<dbReference type="InterPro" id="IPR031984">
    <property type="entry name" value="SLC3A2_N"/>
</dbReference>
<name>A0A5S6Q8H8_TRIMR</name>
<dbReference type="SUPFAM" id="SSF51445">
    <property type="entry name" value="(Trans)glycosidases"/>
    <property type="match status" value="1"/>
</dbReference>
<dbReference type="GO" id="GO:1904273">
    <property type="term" value="P:L-alanine import across plasma membrane"/>
    <property type="evidence" value="ECO:0007669"/>
    <property type="project" value="TreeGrafter"/>
</dbReference>
<feature type="compositionally biased region" description="Basic and acidic residues" evidence="1">
    <location>
        <begin position="15"/>
        <end position="26"/>
    </location>
</feature>
<evidence type="ECO:0000313" key="5">
    <source>
        <dbReference type="WBParaSite" id="TMUE_1000003596.1"/>
    </source>
</evidence>
<keyword evidence="2" id="KW-0812">Transmembrane</keyword>
<evidence type="ECO:0000256" key="1">
    <source>
        <dbReference type="SAM" id="MobiDB-lite"/>
    </source>
</evidence>
<protein>
    <submittedName>
        <fullName evidence="5 6">Aamy domain-containing protein</fullName>
    </submittedName>
</protein>
<dbReference type="GO" id="GO:0015190">
    <property type="term" value="F:L-leucine transmembrane transporter activity"/>
    <property type="evidence" value="ECO:0007669"/>
    <property type="project" value="TreeGrafter"/>
</dbReference>
<dbReference type="GO" id="GO:0015823">
    <property type="term" value="P:phenylalanine transport"/>
    <property type="evidence" value="ECO:0007669"/>
    <property type="project" value="TreeGrafter"/>
</dbReference>
<reference evidence="4" key="1">
    <citation type="submission" date="2013-11" db="EMBL/GenBank/DDBJ databases">
        <authorList>
            <person name="Aslett M."/>
        </authorList>
    </citation>
    <scope>NUCLEOTIDE SEQUENCE [LARGE SCALE GENOMIC DNA]</scope>
    <source>
        <strain evidence="4">Edinburgh</strain>
    </source>
</reference>
<keyword evidence="4" id="KW-1185">Reference proteome</keyword>
<evidence type="ECO:0000313" key="6">
    <source>
        <dbReference type="WBParaSite" id="TMUE_1000003596.2"/>
    </source>
</evidence>
<keyword evidence="2" id="KW-0472">Membrane</keyword>
<evidence type="ECO:0000313" key="4">
    <source>
        <dbReference type="Proteomes" id="UP000046395"/>
    </source>
</evidence>
<dbReference type="GO" id="GO:0016323">
    <property type="term" value="C:basolateral plasma membrane"/>
    <property type="evidence" value="ECO:0007669"/>
    <property type="project" value="TreeGrafter"/>
</dbReference>
<dbReference type="AlphaFoldDB" id="A0A5S6Q8H8"/>
<dbReference type="Proteomes" id="UP000046395">
    <property type="component" value="Unassembled WGS sequence"/>
</dbReference>
<sequence>MGDSLVEFLPLNKSSNRDDADRRASDEGGDPVVDDPDAKQKLPNKTDEVKITFDKTRKIGLTKEQLERYANDPYWIRIRLFFVVAFWLIWIAMFIAAIVIVVLSPKCPEKPPRVWWQKTLCYQIWTPGFADSNDDGVGDLKGIKSRLTELSRIGVQAIRPSAILQNAANGFEDVTSHVKIDSRVGSLQDFDDLVAATHDRDMKVVVDLPLVTSVSHPWFTKYNENAAGYSGFYDFAFRNNETPPELFTTVSENNKSYVPSKTSDKVALLNVEDVGVQKELADAVSFWLDHGVDGFFLTGASLFQELANRSTLFAKLRSVADEKEQSIALFSSIHDTERQFELRQMLLGEQRLDSVSFERLTNVDAKCNARCFYNMITTERKHDGSKKELWTTWQISNFVSGSLAFRMGDRDLAEAMLLAFMMFPGALDLAYGEELGLSGPSVQLMCWNDQKHGGFSQYNGTLEVSMYRECPAQSFEAQFNADISYLKTFLQMAKLRDRAEAFMYGGLQLILSGHGCLAIRRDSITISPSYGAIVNMNAGNCSIMMEEEMGLPRGTEAGVHIMTTKLNSRGQFKIRQSIRVEQLKAFELQAYEAVVLKYDLASPP</sequence>
<proteinExistence type="predicted"/>
<dbReference type="SMART" id="SM00642">
    <property type="entry name" value="Aamy"/>
    <property type="match status" value="1"/>
</dbReference>
<dbReference type="PANTHER" id="PTHR46673">
    <property type="entry name" value="4F2 CELL-SURFACE ANTIGEN HEAVY CHAIN"/>
    <property type="match status" value="1"/>
</dbReference>
<dbReference type="InterPro" id="IPR017853">
    <property type="entry name" value="GH"/>
</dbReference>
<dbReference type="GO" id="GO:0015173">
    <property type="term" value="F:aromatic amino acid transmembrane transporter activity"/>
    <property type="evidence" value="ECO:0007669"/>
    <property type="project" value="TreeGrafter"/>
</dbReference>
<evidence type="ECO:0000259" key="3">
    <source>
        <dbReference type="SMART" id="SM00642"/>
    </source>
</evidence>
<dbReference type="InterPro" id="IPR006047">
    <property type="entry name" value="GH13_cat_dom"/>
</dbReference>
<reference evidence="5" key="3">
    <citation type="submission" date="2019-12" db="UniProtKB">
        <authorList>
            <consortium name="WormBaseParasite"/>
        </authorList>
    </citation>
    <scope>IDENTIFICATION</scope>
</reference>
<feature type="region of interest" description="Disordered" evidence="1">
    <location>
        <begin position="9"/>
        <end position="41"/>
    </location>
</feature>
<dbReference type="Pfam" id="PF16028">
    <property type="entry name" value="SLC3A2_N"/>
    <property type="match status" value="1"/>
</dbReference>
<feature type="domain" description="Glycosyl hydrolase family 13 catalytic" evidence="3">
    <location>
        <begin position="123"/>
        <end position="465"/>
    </location>
</feature>
<dbReference type="InterPro" id="IPR042280">
    <property type="entry name" value="SLC3A2"/>
</dbReference>
<reference evidence="4" key="2">
    <citation type="submission" date="2014-03" db="EMBL/GenBank/DDBJ databases">
        <title>The whipworm genome and dual-species transcriptomics of an intimate host-pathogen interaction.</title>
        <authorList>
            <person name="Foth B.J."/>
            <person name="Tsai I.J."/>
            <person name="Reid A.J."/>
            <person name="Bancroft A.J."/>
            <person name="Nichol S."/>
            <person name="Tracey A."/>
            <person name="Holroyd N."/>
            <person name="Cotton J.A."/>
            <person name="Stanley E.J."/>
            <person name="Zarowiecki M."/>
            <person name="Liu J.Z."/>
            <person name="Huckvale T."/>
            <person name="Cooper P.J."/>
            <person name="Grencis R.K."/>
            <person name="Berriman M."/>
        </authorList>
    </citation>
    <scope>NUCLEOTIDE SEQUENCE [LARGE SCALE GENOMIC DNA]</scope>
    <source>
        <strain evidence="4">Edinburgh</strain>
    </source>
</reference>
<accession>A0A5S6Q8H8</accession>
<dbReference type="GO" id="GO:1903801">
    <property type="term" value="P:L-leucine import across plasma membrane"/>
    <property type="evidence" value="ECO:0007669"/>
    <property type="project" value="TreeGrafter"/>
</dbReference>
<dbReference type="WBParaSite" id="TMUE_1000003596.2">
    <property type="protein sequence ID" value="TMUE_1000003596.2"/>
    <property type="gene ID" value="WBGene00288530"/>
</dbReference>
<feature type="transmembrane region" description="Helical" evidence="2">
    <location>
        <begin position="80"/>
        <end position="103"/>
    </location>
</feature>
<organism evidence="4 5">
    <name type="scientific">Trichuris muris</name>
    <name type="common">Mouse whipworm</name>
    <dbReference type="NCBI Taxonomy" id="70415"/>
    <lineage>
        <taxon>Eukaryota</taxon>
        <taxon>Metazoa</taxon>
        <taxon>Ecdysozoa</taxon>
        <taxon>Nematoda</taxon>
        <taxon>Enoplea</taxon>
        <taxon>Dorylaimia</taxon>
        <taxon>Trichinellida</taxon>
        <taxon>Trichuridae</taxon>
        <taxon>Trichuris</taxon>
    </lineage>
</organism>
<dbReference type="PANTHER" id="PTHR46673:SF1">
    <property type="entry name" value="4F2 CELL-SURFACE ANTIGEN HEAVY CHAIN"/>
    <property type="match status" value="1"/>
</dbReference>
<dbReference type="GO" id="GO:0015180">
    <property type="term" value="F:L-alanine transmembrane transporter activity"/>
    <property type="evidence" value="ECO:0007669"/>
    <property type="project" value="TreeGrafter"/>
</dbReference>
<evidence type="ECO:0000256" key="2">
    <source>
        <dbReference type="SAM" id="Phobius"/>
    </source>
</evidence>
<dbReference type="STRING" id="70415.A0A5S6Q8H8"/>
<dbReference type="GO" id="GO:0016324">
    <property type="term" value="C:apical plasma membrane"/>
    <property type="evidence" value="ECO:0007669"/>
    <property type="project" value="TreeGrafter"/>
</dbReference>
<dbReference type="Gene3D" id="3.20.20.80">
    <property type="entry name" value="Glycosidases"/>
    <property type="match status" value="2"/>
</dbReference>
<dbReference type="WBParaSite" id="TMUE_1000003596.1">
    <property type="protein sequence ID" value="TMUE_1000003596.1"/>
    <property type="gene ID" value="WBGene00288530"/>
</dbReference>
<dbReference type="GO" id="GO:0005975">
    <property type="term" value="P:carbohydrate metabolic process"/>
    <property type="evidence" value="ECO:0007669"/>
    <property type="project" value="InterPro"/>
</dbReference>